<name>A0A370FXT8_9BACI</name>
<dbReference type="Proteomes" id="UP000255326">
    <property type="component" value="Unassembled WGS sequence"/>
</dbReference>
<dbReference type="RefSeq" id="WP_114747396.1">
    <property type="nucleotide sequence ID" value="NZ_QQAY01000031.1"/>
</dbReference>
<evidence type="ECO:0000256" key="1">
    <source>
        <dbReference type="SAM" id="Coils"/>
    </source>
</evidence>
<protein>
    <submittedName>
        <fullName evidence="2">Uncharacterized protein</fullName>
    </submittedName>
</protein>
<keyword evidence="3" id="KW-1185">Reference proteome</keyword>
<dbReference type="EMBL" id="QQAY01000031">
    <property type="protein sequence ID" value="RDI36431.1"/>
    <property type="molecule type" value="Genomic_DNA"/>
</dbReference>
<dbReference type="AlphaFoldDB" id="A0A370FXT8"/>
<feature type="coiled-coil region" evidence="1">
    <location>
        <begin position="9"/>
        <end position="64"/>
    </location>
</feature>
<proteinExistence type="predicted"/>
<comment type="caution">
    <text evidence="2">The sequence shown here is derived from an EMBL/GenBank/DDBJ whole genome shotgun (WGS) entry which is preliminary data.</text>
</comment>
<gene>
    <name evidence="2" type="ORF">DFR59_1311</name>
</gene>
<evidence type="ECO:0000313" key="2">
    <source>
        <dbReference type="EMBL" id="RDI36431.1"/>
    </source>
</evidence>
<sequence length="128" mass="14942">MEKQIIGMLAEIQSEMKAFQRQMNEVQSEMKEFQSELKETRADVNSIQSDLKETKSAVKKLSEDSSITQRDIKDIKQTVHRIETAQTEDVIAMLKVTSKNSESDFHYLNTRITNIDKRVFNLETRTER</sequence>
<reference evidence="2 3" key="1">
    <citation type="submission" date="2018-07" db="EMBL/GenBank/DDBJ databases">
        <title>Genomic Encyclopedia of Type Strains, Phase IV (KMG-IV): sequencing the most valuable type-strain genomes for metagenomic binning, comparative biology and taxonomic classification.</title>
        <authorList>
            <person name="Goeker M."/>
        </authorList>
    </citation>
    <scope>NUCLEOTIDE SEQUENCE [LARGE SCALE GENOMIC DNA]</scope>
    <source>
        <strain evidence="2 3">DSM 25281</strain>
    </source>
</reference>
<dbReference type="Gene3D" id="1.10.287.1490">
    <property type="match status" value="1"/>
</dbReference>
<organism evidence="2 3">
    <name type="scientific">Falsibacillus pallidus</name>
    <dbReference type="NCBI Taxonomy" id="493781"/>
    <lineage>
        <taxon>Bacteria</taxon>
        <taxon>Bacillati</taxon>
        <taxon>Bacillota</taxon>
        <taxon>Bacilli</taxon>
        <taxon>Bacillales</taxon>
        <taxon>Bacillaceae</taxon>
        <taxon>Falsibacillus</taxon>
    </lineage>
</organism>
<accession>A0A370FXT8</accession>
<dbReference type="SUPFAM" id="SSF57997">
    <property type="entry name" value="Tropomyosin"/>
    <property type="match status" value="1"/>
</dbReference>
<evidence type="ECO:0000313" key="3">
    <source>
        <dbReference type="Proteomes" id="UP000255326"/>
    </source>
</evidence>
<dbReference type="OrthoDB" id="2926200at2"/>
<keyword evidence="1" id="KW-0175">Coiled coil</keyword>